<dbReference type="InterPro" id="IPR001633">
    <property type="entry name" value="EAL_dom"/>
</dbReference>
<dbReference type="RefSeq" id="WP_183908977.1">
    <property type="nucleotide sequence ID" value="NZ_JACHXZ010000001.1"/>
</dbReference>
<dbReference type="SUPFAM" id="SSF55073">
    <property type="entry name" value="Nucleotide cyclase"/>
    <property type="match status" value="1"/>
</dbReference>
<dbReference type="Pfam" id="PF00990">
    <property type="entry name" value="GGDEF"/>
    <property type="match status" value="1"/>
</dbReference>
<comment type="caution">
    <text evidence="3">The sequence shown here is derived from an EMBL/GenBank/DDBJ whole genome shotgun (WGS) entry which is preliminary data.</text>
</comment>
<dbReference type="InterPro" id="IPR035919">
    <property type="entry name" value="EAL_sf"/>
</dbReference>
<dbReference type="PROSITE" id="PS50883">
    <property type="entry name" value="EAL"/>
    <property type="match status" value="1"/>
</dbReference>
<reference evidence="3 4" key="1">
    <citation type="submission" date="2020-08" db="EMBL/GenBank/DDBJ databases">
        <title>Genomic Encyclopedia of Type Strains, Phase III (KMG-III): the genomes of soil and plant-associated and newly described type strains.</title>
        <authorList>
            <person name="Whitman W."/>
        </authorList>
    </citation>
    <scope>NUCLEOTIDE SEQUENCE [LARGE SCALE GENOMIC DNA]</scope>
    <source>
        <strain evidence="3 4">CECT 8571</strain>
    </source>
</reference>
<organism evidence="3 4">
    <name type="scientific">Simiduia aestuariiviva</name>
    <dbReference type="NCBI Taxonomy" id="1510459"/>
    <lineage>
        <taxon>Bacteria</taxon>
        <taxon>Pseudomonadati</taxon>
        <taxon>Pseudomonadota</taxon>
        <taxon>Gammaproteobacteria</taxon>
        <taxon>Cellvibrionales</taxon>
        <taxon>Cellvibrionaceae</taxon>
        <taxon>Simiduia</taxon>
    </lineage>
</organism>
<protein>
    <submittedName>
        <fullName evidence="3">Diguanylate cyclase (GGDEF)-like protein</fullName>
    </submittedName>
</protein>
<dbReference type="GO" id="GO:0071111">
    <property type="term" value="F:cyclic-guanylate-specific phosphodiesterase activity"/>
    <property type="evidence" value="ECO:0007669"/>
    <property type="project" value="InterPro"/>
</dbReference>
<gene>
    <name evidence="3" type="ORF">FHS30_001063</name>
</gene>
<dbReference type="PANTHER" id="PTHR33121:SF79">
    <property type="entry name" value="CYCLIC DI-GMP PHOSPHODIESTERASE PDED-RELATED"/>
    <property type="match status" value="1"/>
</dbReference>
<dbReference type="InterPro" id="IPR000160">
    <property type="entry name" value="GGDEF_dom"/>
</dbReference>
<dbReference type="SUPFAM" id="SSF141868">
    <property type="entry name" value="EAL domain-like"/>
    <property type="match status" value="1"/>
</dbReference>
<dbReference type="Proteomes" id="UP000559987">
    <property type="component" value="Unassembled WGS sequence"/>
</dbReference>
<name>A0A839UR53_9GAMM</name>
<dbReference type="Gene3D" id="3.30.70.270">
    <property type="match status" value="1"/>
</dbReference>
<dbReference type="Pfam" id="PF00563">
    <property type="entry name" value="EAL"/>
    <property type="match status" value="1"/>
</dbReference>
<dbReference type="PROSITE" id="PS50887">
    <property type="entry name" value="GGDEF"/>
    <property type="match status" value="1"/>
</dbReference>
<dbReference type="SMART" id="SM00052">
    <property type="entry name" value="EAL"/>
    <property type="match status" value="1"/>
</dbReference>
<evidence type="ECO:0000313" key="3">
    <source>
        <dbReference type="EMBL" id="MBB3167887.1"/>
    </source>
</evidence>
<dbReference type="AlphaFoldDB" id="A0A839UR53"/>
<dbReference type="Gene3D" id="3.20.20.450">
    <property type="entry name" value="EAL domain"/>
    <property type="match status" value="1"/>
</dbReference>
<dbReference type="InterPro" id="IPR043128">
    <property type="entry name" value="Rev_trsase/Diguanyl_cyclase"/>
</dbReference>
<dbReference type="InterPro" id="IPR029787">
    <property type="entry name" value="Nucleotide_cyclase"/>
</dbReference>
<dbReference type="CDD" id="cd01948">
    <property type="entry name" value="EAL"/>
    <property type="match status" value="1"/>
</dbReference>
<sequence length="419" mass="46509">MSVPSHRPAIDRQAFFAALESFQAQEALQTGILLIDLCNLGEINQQSGYVAGDAAIDTCMERLKAICKMPGTLFRTGSHHFAFILPGLSNPPLMSLAINKIKRQLAETVVVGRESITPEIHVGLAFGSSDSTNAYSLFRRAELSLMESRRGKPYRFDALDDQSDADEQHLLANAFRQALFSNEFELYYQPKLNLATGRVDQVEALLRWNLAGRGFIAPDQTVLLAEQLGESYNLTKWVVNTAVRQIKNWRPEWDLGVAVNIQAGLVGEPDLRHLVHDALAIWGLESKHLTLEITESAIIEDIHSGLENLQQLKDAGIALSIDDFGTGYSSLSYFKNIPASELKIDRCFVKDMLNNEQDRHIVKIVVDIAQLFGLTVVAEGVEDAETLKCLASLGCNYAQGYHIARPLPVAEFEQWIATQ</sequence>
<evidence type="ECO:0000259" key="2">
    <source>
        <dbReference type="PROSITE" id="PS50887"/>
    </source>
</evidence>
<evidence type="ECO:0000259" key="1">
    <source>
        <dbReference type="PROSITE" id="PS50883"/>
    </source>
</evidence>
<feature type="domain" description="EAL" evidence="1">
    <location>
        <begin position="168"/>
        <end position="419"/>
    </location>
</feature>
<dbReference type="InterPro" id="IPR050706">
    <property type="entry name" value="Cyclic-di-GMP_PDE-like"/>
</dbReference>
<feature type="domain" description="GGDEF" evidence="2">
    <location>
        <begin position="28"/>
        <end position="161"/>
    </location>
</feature>
<proteinExistence type="predicted"/>
<keyword evidence="4" id="KW-1185">Reference proteome</keyword>
<dbReference type="SMART" id="SM00267">
    <property type="entry name" value="GGDEF"/>
    <property type="match status" value="1"/>
</dbReference>
<dbReference type="PANTHER" id="PTHR33121">
    <property type="entry name" value="CYCLIC DI-GMP PHOSPHODIESTERASE PDEF"/>
    <property type="match status" value="1"/>
</dbReference>
<dbReference type="EMBL" id="JACHXZ010000001">
    <property type="protein sequence ID" value="MBB3167887.1"/>
    <property type="molecule type" value="Genomic_DNA"/>
</dbReference>
<accession>A0A839UR53</accession>
<evidence type="ECO:0000313" key="4">
    <source>
        <dbReference type="Proteomes" id="UP000559987"/>
    </source>
</evidence>